<reference evidence="9" key="2">
    <citation type="journal article" date="2018" name="Plant J.">
        <title>The Sorghum bicolor reference genome: improved assembly, gene annotations, a transcriptome atlas, and signatures of genome organization.</title>
        <authorList>
            <person name="McCormick R.F."/>
            <person name="Truong S.K."/>
            <person name="Sreedasyam A."/>
            <person name="Jenkins J."/>
            <person name="Shu S."/>
            <person name="Sims D."/>
            <person name="Kennedy M."/>
            <person name="Amirebrahimi M."/>
            <person name="Weers B.D."/>
            <person name="McKinley B."/>
            <person name="Mattison A."/>
            <person name="Morishige D.T."/>
            <person name="Grimwood J."/>
            <person name="Schmutz J."/>
            <person name="Mullet J.E."/>
        </authorList>
    </citation>
    <scope>NUCLEOTIDE SEQUENCE [LARGE SCALE GENOMIC DNA]</scope>
    <source>
        <strain evidence="9">cv. BTx623</strain>
    </source>
</reference>
<dbReference type="InterPro" id="IPR002401">
    <property type="entry name" value="Cyt_P450_E_grp-I"/>
</dbReference>
<dbReference type="EMBL" id="CM000766">
    <property type="protein sequence ID" value="EES13248.1"/>
    <property type="molecule type" value="Genomic_DNA"/>
</dbReference>
<comment type="subcellular location">
    <subcellularLocation>
        <location evidence="1">Membrane</location>
        <topology evidence="1">Single-pass membrane protein</topology>
    </subcellularLocation>
</comment>
<name>C5YLZ8_SORBI</name>
<dbReference type="InParanoid" id="C5YLZ8"/>
<dbReference type="PANTHER" id="PTHR24298:SF82">
    <property type="entry name" value="CYTOCHROME P450 SUPERFAMILY PROTEIN"/>
    <property type="match status" value="1"/>
</dbReference>
<keyword evidence="9" id="KW-1185">Reference proteome</keyword>
<gene>
    <name evidence="8" type="ORF">SORBI_3007G015100</name>
</gene>
<evidence type="ECO:0000256" key="4">
    <source>
        <dbReference type="ARBA" id="ARBA00022989"/>
    </source>
</evidence>
<dbReference type="GO" id="GO:0005506">
    <property type="term" value="F:iron ion binding"/>
    <property type="evidence" value="ECO:0007669"/>
    <property type="project" value="InterPro"/>
</dbReference>
<feature type="binding site" description="axial binding residue" evidence="6">
    <location>
        <position position="462"/>
    </location>
    <ligand>
        <name>heme</name>
        <dbReference type="ChEBI" id="CHEBI:30413"/>
    </ligand>
    <ligandPart>
        <name>Fe</name>
        <dbReference type="ChEBI" id="CHEBI:18248"/>
    </ligandPart>
</feature>
<keyword evidence="6 7" id="KW-0349">Heme</keyword>
<keyword evidence="2" id="KW-0812">Transmembrane</keyword>
<dbReference type="GO" id="GO:0016709">
    <property type="term" value="F:oxidoreductase activity, acting on paired donors, with incorporation or reduction of molecular oxygen, NAD(P)H as one donor, and incorporation of one atom of oxygen"/>
    <property type="evidence" value="ECO:0000318"/>
    <property type="project" value="GO_Central"/>
</dbReference>
<keyword evidence="7" id="KW-0503">Monooxygenase</keyword>
<evidence type="ECO:0000256" key="2">
    <source>
        <dbReference type="ARBA" id="ARBA00022692"/>
    </source>
</evidence>
<dbReference type="OMA" id="FMPERFH"/>
<dbReference type="InterPro" id="IPR017972">
    <property type="entry name" value="Cyt_P450_CS"/>
</dbReference>
<dbReference type="Gramene" id="EES13248">
    <property type="protein sequence ID" value="EES13248"/>
    <property type="gene ID" value="SORBI_3007G015100"/>
</dbReference>
<dbReference type="KEGG" id="sbi:8068556"/>
<dbReference type="GO" id="GO:0016020">
    <property type="term" value="C:membrane"/>
    <property type="evidence" value="ECO:0000318"/>
    <property type="project" value="GO_Central"/>
</dbReference>
<evidence type="ECO:0000256" key="5">
    <source>
        <dbReference type="ARBA" id="ARBA00023136"/>
    </source>
</evidence>
<accession>C5YLZ8</accession>
<keyword evidence="4" id="KW-1133">Transmembrane helix</keyword>
<dbReference type="InterPro" id="IPR036396">
    <property type="entry name" value="Cyt_P450_sf"/>
</dbReference>
<sequence length="527" mass="58630">MPLIRPCMQAATMQVLQLLLPLLLALAPVSILLVVRRATPPPIKARLATLKSAIARARKPIIFVTDFATAHHLLVRGSRSTTAAAAGGGSFSNRPPSMAPSAVLSGRRYHNINSAPYGQLWRALRYNLTSGVLHPTHLHRYAAARRHALRGLVADLSEQQQVAAGVVLAAESIRSAVFGLVSTMCFGDGVDAGVVRAMADVQTELVLSLSTVRTFVFVPFLAVSKLIYRKRWNKLAAIRQKQEELYLTLIDGCRRHRRDSADETPPTYVHTLIDLQVPVEELDKQNSVGGEDRQQQRRLKDGELVGLCSEFLGSSTESVSASLQWIMANLMKRPDMQEAIRKEVDAAVDADAEEVGEEVLGKLDYLNAVILEALRLHPTTKLAFRQVTEEDQVVHDGHRIPAGTKMVFPLEALARDKTVWDDPDEFMPERFHGCGGGESTKKLLSMAAEMKMMPFGGGRRMCPAISVSLLHISYFMANLLREFEWREADGEHTIQLHTDPAIEMFNFMKRPLRAHLVIRRQKGTKFR</sequence>
<keyword evidence="7" id="KW-0560">Oxidoreductase</keyword>
<keyword evidence="6 7" id="KW-0408">Iron</keyword>
<keyword evidence="5" id="KW-0472">Membrane</keyword>
<dbReference type="Proteomes" id="UP000000768">
    <property type="component" value="Chromosome 7"/>
</dbReference>
<dbReference type="PRINTS" id="PR00463">
    <property type="entry name" value="EP450I"/>
</dbReference>
<dbReference type="eggNOG" id="KOG0156">
    <property type="taxonomic scope" value="Eukaryota"/>
</dbReference>
<keyword evidence="3 6" id="KW-0479">Metal-binding</keyword>
<dbReference type="Pfam" id="PF00067">
    <property type="entry name" value="p450"/>
    <property type="match status" value="1"/>
</dbReference>
<dbReference type="STRING" id="4558.C5YLZ8"/>
<organism evidence="8 9">
    <name type="scientific">Sorghum bicolor</name>
    <name type="common">Sorghum</name>
    <name type="synonym">Sorghum vulgare</name>
    <dbReference type="NCBI Taxonomy" id="4558"/>
    <lineage>
        <taxon>Eukaryota</taxon>
        <taxon>Viridiplantae</taxon>
        <taxon>Streptophyta</taxon>
        <taxon>Embryophyta</taxon>
        <taxon>Tracheophyta</taxon>
        <taxon>Spermatophyta</taxon>
        <taxon>Magnoliopsida</taxon>
        <taxon>Liliopsida</taxon>
        <taxon>Poales</taxon>
        <taxon>Poaceae</taxon>
        <taxon>PACMAD clade</taxon>
        <taxon>Panicoideae</taxon>
        <taxon>Andropogonodae</taxon>
        <taxon>Andropogoneae</taxon>
        <taxon>Sorghinae</taxon>
        <taxon>Sorghum</taxon>
    </lineage>
</organism>
<reference evidence="8 9" key="1">
    <citation type="journal article" date="2009" name="Nature">
        <title>The Sorghum bicolor genome and the diversification of grasses.</title>
        <authorList>
            <person name="Paterson A.H."/>
            <person name="Bowers J.E."/>
            <person name="Bruggmann R."/>
            <person name="Dubchak I."/>
            <person name="Grimwood J."/>
            <person name="Gundlach H."/>
            <person name="Haberer G."/>
            <person name="Hellsten U."/>
            <person name="Mitros T."/>
            <person name="Poliakov A."/>
            <person name="Schmutz J."/>
            <person name="Spannagl M."/>
            <person name="Tang H."/>
            <person name="Wang X."/>
            <person name="Wicker T."/>
            <person name="Bharti A.K."/>
            <person name="Chapman J."/>
            <person name="Feltus F.A."/>
            <person name="Gowik U."/>
            <person name="Grigoriev I.V."/>
            <person name="Lyons E."/>
            <person name="Maher C.A."/>
            <person name="Martis M."/>
            <person name="Narechania A."/>
            <person name="Otillar R.P."/>
            <person name="Penning B.W."/>
            <person name="Salamov A.A."/>
            <person name="Wang Y."/>
            <person name="Zhang L."/>
            <person name="Carpita N.C."/>
            <person name="Freeling M."/>
            <person name="Gingle A.R."/>
            <person name="Hash C.T."/>
            <person name="Keller B."/>
            <person name="Klein P."/>
            <person name="Kresovich S."/>
            <person name="McCann M.C."/>
            <person name="Ming R."/>
            <person name="Peterson D.G."/>
            <person name="Mehboob-ur-Rahman"/>
            <person name="Ware D."/>
            <person name="Westhoff P."/>
            <person name="Mayer K.F."/>
            <person name="Messing J."/>
            <person name="Rokhsar D.S."/>
        </authorList>
    </citation>
    <scope>NUCLEOTIDE SEQUENCE [LARGE SCALE GENOMIC DNA]</scope>
    <source>
        <strain evidence="9">cv. BTx623</strain>
    </source>
</reference>
<dbReference type="AlphaFoldDB" id="C5YLZ8"/>
<proteinExistence type="inferred from homology"/>
<dbReference type="PRINTS" id="PR00385">
    <property type="entry name" value="P450"/>
</dbReference>
<dbReference type="PANTHER" id="PTHR24298">
    <property type="entry name" value="FLAVONOID 3'-MONOOXYGENASE-RELATED"/>
    <property type="match status" value="1"/>
</dbReference>
<evidence type="ECO:0000313" key="9">
    <source>
        <dbReference type="Proteomes" id="UP000000768"/>
    </source>
</evidence>
<protein>
    <recommendedName>
        <fullName evidence="10">Cytochrome P450</fullName>
    </recommendedName>
</protein>
<dbReference type="Gene3D" id="1.10.630.10">
    <property type="entry name" value="Cytochrome P450"/>
    <property type="match status" value="1"/>
</dbReference>
<dbReference type="HOGENOM" id="CLU_001570_10_1_1"/>
<dbReference type="InterPro" id="IPR051103">
    <property type="entry name" value="Plant_metabolite_P450s"/>
</dbReference>
<evidence type="ECO:0000256" key="1">
    <source>
        <dbReference type="ARBA" id="ARBA00004167"/>
    </source>
</evidence>
<dbReference type="GO" id="GO:0020037">
    <property type="term" value="F:heme binding"/>
    <property type="evidence" value="ECO:0007669"/>
    <property type="project" value="InterPro"/>
</dbReference>
<dbReference type="CDD" id="cd11075">
    <property type="entry name" value="CYP77_89"/>
    <property type="match status" value="1"/>
</dbReference>
<dbReference type="OrthoDB" id="1470350at2759"/>
<evidence type="ECO:0008006" key="10">
    <source>
        <dbReference type="Google" id="ProtNLM"/>
    </source>
</evidence>
<evidence type="ECO:0000256" key="6">
    <source>
        <dbReference type="PIRSR" id="PIRSR602401-1"/>
    </source>
</evidence>
<dbReference type="SUPFAM" id="SSF48264">
    <property type="entry name" value="Cytochrome P450"/>
    <property type="match status" value="1"/>
</dbReference>
<comment type="similarity">
    <text evidence="7">Belongs to the cytochrome P450 family.</text>
</comment>
<evidence type="ECO:0000256" key="3">
    <source>
        <dbReference type="ARBA" id="ARBA00022723"/>
    </source>
</evidence>
<evidence type="ECO:0000256" key="7">
    <source>
        <dbReference type="RuleBase" id="RU000461"/>
    </source>
</evidence>
<dbReference type="InterPro" id="IPR001128">
    <property type="entry name" value="Cyt_P450"/>
</dbReference>
<evidence type="ECO:0000313" key="8">
    <source>
        <dbReference type="EMBL" id="EES13248.1"/>
    </source>
</evidence>
<comment type="cofactor">
    <cofactor evidence="6">
        <name>heme</name>
        <dbReference type="ChEBI" id="CHEBI:30413"/>
    </cofactor>
</comment>
<dbReference type="PROSITE" id="PS00086">
    <property type="entry name" value="CYTOCHROME_P450"/>
    <property type="match status" value="1"/>
</dbReference>